<dbReference type="AlphaFoldDB" id="A0A5C6LNQ3"/>
<evidence type="ECO:0000256" key="7">
    <source>
        <dbReference type="ARBA" id="ARBA00023004"/>
    </source>
</evidence>
<name>A0A5C6LNQ3_9BACT</name>
<dbReference type="Gene3D" id="2.40.170.20">
    <property type="entry name" value="TonB-dependent receptor, beta-barrel domain"/>
    <property type="match status" value="1"/>
</dbReference>
<keyword evidence="6" id="KW-0732">Signal</keyword>
<gene>
    <name evidence="13" type="ORF">FEF09_28885</name>
</gene>
<evidence type="ECO:0000256" key="6">
    <source>
        <dbReference type="ARBA" id="ARBA00022729"/>
    </source>
</evidence>
<dbReference type="Pfam" id="PF07715">
    <property type="entry name" value="Plug"/>
    <property type="match status" value="1"/>
</dbReference>
<evidence type="ECO:0000256" key="1">
    <source>
        <dbReference type="ARBA" id="ARBA00004571"/>
    </source>
</evidence>
<sequence>MRGFYAETYVNGMPQRSTMGALTDDAAFIERVDFVKGPAGFLISSGDPGGSINITTKTPRQQRVRQLELSGGSFGFLRGSLDLGSAVKEKGFSYRLNGAYQQQQSFQDFLKTRKYVASPVIQYNFSRRTSLLAEYNFINMQSDGGSSITKIGTESEVLKDRIGNNYAGDPNLPQSGSKSQSVRLAFEHRFNDHLRLTVQSKYTVNSTTVWYLISDNYS</sequence>
<evidence type="ECO:0000256" key="3">
    <source>
        <dbReference type="ARBA" id="ARBA00022452"/>
    </source>
</evidence>
<dbReference type="GO" id="GO:0009279">
    <property type="term" value="C:cell outer membrane"/>
    <property type="evidence" value="ECO:0007669"/>
    <property type="project" value="UniProtKB-SubCell"/>
</dbReference>
<keyword evidence="3 11" id="KW-1134">Transmembrane beta strand</keyword>
<comment type="similarity">
    <text evidence="11">Belongs to the TonB-dependent receptor family.</text>
</comment>
<evidence type="ECO:0000256" key="9">
    <source>
        <dbReference type="ARBA" id="ARBA00023136"/>
    </source>
</evidence>
<evidence type="ECO:0000256" key="4">
    <source>
        <dbReference type="ARBA" id="ARBA00022496"/>
    </source>
</evidence>
<reference evidence="13 14" key="1">
    <citation type="submission" date="2019-08" db="EMBL/GenBank/DDBJ databases">
        <title>Whole genome sequencing of chitin degrading bacteria Chitinophaga pinensis YS16.</title>
        <authorList>
            <person name="Singh R.P."/>
            <person name="Manchanda G."/>
            <person name="Maurya I.K."/>
            <person name="Joshi N.K."/>
            <person name="Srivastava A.K."/>
        </authorList>
    </citation>
    <scope>NUCLEOTIDE SEQUENCE [LARGE SCALE GENOMIC DNA]</scope>
    <source>
        <strain evidence="13 14">YS-16</strain>
    </source>
</reference>
<feature type="domain" description="TonB-dependent receptor plug" evidence="12">
    <location>
        <begin position="1"/>
        <end position="50"/>
    </location>
</feature>
<keyword evidence="14" id="KW-1185">Reference proteome</keyword>
<proteinExistence type="inferred from homology"/>
<evidence type="ECO:0000259" key="12">
    <source>
        <dbReference type="Pfam" id="PF07715"/>
    </source>
</evidence>
<keyword evidence="8" id="KW-0406">Ion transport</keyword>
<dbReference type="InterPro" id="IPR039426">
    <property type="entry name" value="TonB-dep_rcpt-like"/>
</dbReference>
<dbReference type="GO" id="GO:0015344">
    <property type="term" value="F:siderophore uptake transmembrane transporter activity"/>
    <property type="evidence" value="ECO:0007669"/>
    <property type="project" value="TreeGrafter"/>
</dbReference>
<keyword evidence="4" id="KW-0410">Iron transport</keyword>
<dbReference type="SUPFAM" id="SSF56935">
    <property type="entry name" value="Porins"/>
    <property type="match status" value="1"/>
</dbReference>
<dbReference type="PROSITE" id="PS52016">
    <property type="entry name" value="TONB_DEPENDENT_REC_3"/>
    <property type="match status" value="1"/>
</dbReference>
<evidence type="ECO:0000313" key="13">
    <source>
        <dbReference type="EMBL" id="TWV91265.1"/>
    </source>
</evidence>
<evidence type="ECO:0000256" key="8">
    <source>
        <dbReference type="ARBA" id="ARBA00023065"/>
    </source>
</evidence>
<evidence type="ECO:0000256" key="11">
    <source>
        <dbReference type="PROSITE-ProRule" id="PRU01360"/>
    </source>
</evidence>
<keyword evidence="7" id="KW-0408">Iron</keyword>
<comment type="subcellular location">
    <subcellularLocation>
        <location evidence="1 11">Cell outer membrane</location>
        <topology evidence="1 11">Multi-pass membrane protein</topology>
    </subcellularLocation>
</comment>
<dbReference type="Proteomes" id="UP000318815">
    <property type="component" value="Unassembled WGS sequence"/>
</dbReference>
<keyword evidence="9 11" id="KW-0472">Membrane</keyword>
<dbReference type="OrthoDB" id="9775095at2"/>
<evidence type="ECO:0000256" key="5">
    <source>
        <dbReference type="ARBA" id="ARBA00022692"/>
    </source>
</evidence>
<dbReference type="InterPro" id="IPR012910">
    <property type="entry name" value="Plug_dom"/>
</dbReference>
<evidence type="ECO:0000256" key="2">
    <source>
        <dbReference type="ARBA" id="ARBA00022448"/>
    </source>
</evidence>
<organism evidence="13 14">
    <name type="scientific">Chitinophaga pinensis</name>
    <dbReference type="NCBI Taxonomy" id="79329"/>
    <lineage>
        <taxon>Bacteria</taxon>
        <taxon>Pseudomonadati</taxon>
        <taxon>Bacteroidota</taxon>
        <taxon>Chitinophagia</taxon>
        <taxon>Chitinophagales</taxon>
        <taxon>Chitinophagaceae</taxon>
        <taxon>Chitinophaga</taxon>
    </lineage>
</organism>
<keyword evidence="2 11" id="KW-0813">Transport</keyword>
<dbReference type="PANTHER" id="PTHR32552:SF68">
    <property type="entry name" value="FERRICHROME OUTER MEMBRANE TRANSPORTER_PHAGE RECEPTOR"/>
    <property type="match status" value="1"/>
</dbReference>
<accession>A0A5C6LNQ3</accession>
<dbReference type="RefSeq" id="WP_146308299.1">
    <property type="nucleotide sequence ID" value="NZ_VOHS01000075.1"/>
</dbReference>
<dbReference type="PANTHER" id="PTHR32552">
    <property type="entry name" value="FERRICHROME IRON RECEPTOR-RELATED"/>
    <property type="match status" value="1"/>
</dbReference>
<comment type="caution">
    <text evidence="13">The sequence shown here is derived from an EMBL/GenBank/DDBJ whole genome shotgun (WGS) entry which is preliminary data.</text>
</comment>
<dbReference type="Gene3D" id="2.170.130.10">
    <property type="entry name" value="TonB-dependent receptor, plug domain"/>
    <property type="match status" value="1"/>
</dbReference>
<dbReference type="InterPro" id="IPR037066">
    <property type="entry name" value="Plug_dom_sf"/>
</dbReference>
<dbReference type="EMBL" id="VOHS01000075">
    <property type="protein sequence ID" value="TWV91265.1"/>
    <property type="molecule type" value="Genomic_DNA"/>
</dbReference>
<keyword evidence="10 11" id="KW-0998">Cell outer membrane</keyword>
<protein>
    <recommendedName>
        <fullName evidence="12">TonB-dependent receptor plug domain-containing protein</fullName>
    </recommendedName>
</protein>
<keyword evidence="5 11" id="KW-0812">Transmembrane</keyword>
<evidence type="ECO:0000256" key="10">
    <source>
        <dbReference type="ARBA" id="ARBA00023237"/>
    </source>
</evidence>
<evidence type="ECO:0000313" key="14">
    <source>
        <dbReference type="Proteomes" id="UP000318815"/>
    </source>
</evidence>
<dbReference type="InterPro" id="IPR036942">
    <property type="entry name" value="Beta-barrel_TonB_sf"/>
</dbReference>